<dbReference type="Proteomes" id="UP000553980">
    <property type="component" value="Unassembled WGS sequence"/>
</dbReference>
<keyword evidence="2" id="KW-1185">Reference proteome</keyword>
<organism evidence="1 2">
    <name type="scientific">Brucella pecoris</name>
    <dbReference type="NCBI Taxonomy" id="867683"/>
    <lineage>
        <taxon>Bacteria</taxon>
        <taxon>Pseudomonadati</taxon>
        <taxon>Pseudomonadota</taxon>
        <taxon>Alphaproteobacteria</taxon>
        <taxon>Hyphomicrobiales</taxon>
        <taxon>Brucellaceae</taxon>
        <taxon>Brucella/Ochrobactrum group</taxon>
        <taxon>Brucella</taxon>
    </lineage>
</organism>
<comment type="caution">
    <text evidence="1">The sequence shown here is derived from an EMBL/GenBank/DDBJ whole genome shotgun (WGS) entry which is preliminary data.</text>
</comment>
<evidence type="ECO:0000313" key="2">
    <source>
        <dbReference type="Proteomes" id="UP000553980"/>
    </source>
</evidence>
<name>A0AB34YMW8_9HYPH</name>
<evidence type="ECO:0000313" key="1">
    <source>
        <dbReference type="EMBL" id="MBB4092529.1"/>
    </source>
</evidence>
<gene>
    <name evidence="1" type="ORF">GGQ79_001014</name>
</gene>
<protein>
    <submittedName>
        <fullName evidence="1">Uncharacterized protein</fullName>
    </submittedName>
</protein>
<reference evidence="1 2" key="1">
    <citation type="submission" date="2020-08" db="EMBL/GenBank/DDBJ databases">
        <title>Genomic Encyclopedia of Type Strains, Phase IV (KMG-IV): sequencing the most valuable type-strain genomes for metagenomic binning, comparative biology and taxonomic classification.</title>
        <authorList>
            <person name="Goeker M."/>
        </authorList>
    </citation>
    <scope>NUCLEOTIDE SEQUENCE [LARGE SCALE GENOMIC DNA]</scope>
    <source>
        <strain evidence="1 2">DSM 23868</strain>
    </source>
</reference>
<sequence>MYWILCLTAWGTIFAATSSFYCRDIPLLSYAASNGCICDKNRQPVSICLDICQWTN</sequence>
<proteinExistence type="predicted"/>
<dbReference type="AlphaFoldDB" id="A0AB34YMW8"/>
<dbReference type="EMBL" id="JACIEX010000002">
    <property type="protein sequence ID" value="MBB4092529.1"/>
    <property type="molecule type" value="Genomic_DNA"/>
</dbReference>
<accession>A0AB34YMW8</accession>